<feature type="region of interest" description="Disordered" evidence="1">
    <location>
        <begin position="102"/>
        <end position="121"/>
    </location>
</feature>
<organism evidence="2 3">
    <name type="scientific">Linnemannia gamsii</name>
    <dbReference type="NCBI Taxonomy" id="64522"/>
    <lineage>
        <taxon>Eukaryota</taxon>
        <taxon>Fungi</taxon>
        <taxon>Fungi incertae sedis</taxon>
        <taxon>Mucoromycota</taxon>
        <taxon>Mortierellomycotina</taxon>
        <taxon>Mortierellomycetes</taxon>
        <taxon>Mortierellales</taxon>
        <taxon>Mortierellaceae</taxon>
        <taxon>Linnemannia</taxon>
    </lineage>
</organism>
<keyword evidence="3" id="KW-1185">Reference proteome</keyword>
<dbReference type="AlphaFoldDB" id="A0A9P6QUG6"/>
<proteinExistence type="predicted"/>
<comment type="caution">
    <text evidence="2">The sequence shown here is derived from an EMBL/GenBank/DDBJ whole genome shotgun (WGS) entry which is preliminary data.</text>
</comment>
<dbReference type="EMBL" id="JAAAIN010002737">
    <property type="protein sequence ID" value="KAG0290501.1"/>
    <property type="molecule type" value="Genomic_DNA"/>
</dbReference>
<sequence>MAPKPITSSASNNNPHPPTSSSSSSSNTINTNSNGSNGSSGASSFHNRHGSTISILSVPLMDPFYRDLVALKTDHTALYAELKRTQQTLQLSYQDLMMAQERSKRAETDSGRLKSQMETIL</sequence>
<evidence type="ECO:0000313" key="3">
    <source>
        <dbReference type="Proteomes" id="UP000823405"/>
    </source>
</evidence>
<dbReference type="Proteomes" id="UP000823405">
    <property type="component" value="Unassembled WGS sequence"/>
</dbReference>
<protein>
    <submittedName>
        <fullName evidence="2">Uncharacterized protein</fullName>
    </submittedName>
</protein>
<name>A0A9P6QUG6_9FUNG</name>
<feature type="non-terminal residue" evidence="2">
    <location>
        <position position="121"/>
    </location>
</feature>
<feature type="compositionally biased region" description="Low complexity" evidence="1">
    <location>
        <begin position="8"/>
        <end position="44"/>
    </location>
</feature>
<evidence type="ECO:0000313" key="2">
    <source>
        <dbReference type="EMBL" id="KAG0290501.1"/>
    </source>
</evidence>
<accession>A0A9P6QUG6</accession>
<reference evidence="2" key="1">
    <citation type="journal article" date="2020" name="Fungal Divers.">
        <title>Resolving the Mortierellaceae phylogeny through synthesis of multi-gene phylogenetics and phylogenomics.</title>
        <authorList>
            <person name="Vandepol N."/>
            <person name="Liber J."/>
            <person name="Desiro A."/>
            <person name="Na H."/>
            <person name="Kennedy M."/>
            <person name="Barry K."/>
            <person name="Grigoriev I.V."/>
            <person name="Miller A.N."/>
            <person name="O'Donnell K."/>
            <person name="Stajich J.E."/>
            <person name="Bonito G."/>
        </authorList>
    </citation>
    <scope>NUCLEOTIDE SEQUENCE</scope>
    <source>
        <strain evidence="2">NVP60</strain>
    </source>
</reference>
<feature type="compositionally biased region" description="Basic and acidic residues" evidence="1">
    <location>
        <begin position="102"/>
        <end position="112"/>
    </location>
</feature>
<dbReference type="OrthoDB" id="2444978at2759"/>
<gene>
    <name evidence="2" type="ORF">BGZ97_006159</name>
</gene>
<feature type="region of interest" description="Disordered" evidence="1">
    <location>
        <begin position="1"/>
        <end position="48"/>
    </location>
</feature>
<evidence type="ECO:0000256" key="1">
    <source>
        <dbReference type="SAM" id="MobiDB-lite"/>
    </source>
</evidence>